<dbReference type="GO" id="GO:0006355">
    <property type="term" value="P:regulation of DNA-templated transcription"/>
    <property type="evidence" value="ECO:0007669"/>
    <property type="project" value="InterPro"/>
</dbReference>
<organism evidence="2 3">
    <name type="scientific">Sphingobium cupriresistens LL01</name>
    <dbReference type="NCBI Taxonomy" id="1420583"/>
    <lineage>
        <taxon>Bacteria</taxon>
        <taxon>Pseudomonadati</taxon>
        <taxon>Pseudomonadota</taxon>
        <taxon>Alphaproteobacteria</taxon>
        <taxon>Sphingomonadales</taxon>
        <taxon>Sphingomonadaceae</taxon>
        <taxon>Sphingobium</taxon>
    </lineage>
</organism>
<evidence type="ECO:0000259" key="1">
    <source>
        <dbReference type="Pfam" id="PF09339"/>
    </source>
</evidence>
<keyword evidence="3" id="KW-1185">Reference proteome</keyword>
<protein>
    <recommendedName>
        <fullName evidence="1">HTH iclR-type domain-containing protein</fullName>
    </recommendedName>
</protein>
<proteinExistence type="predicted"/>
<dbReference type="RefSeq" id="WP_066609233.1">
    <property type="nucleotide sequence ID" value="NZ_KQ130439.1"/>
</dbReference>
<name>A0A0J7XIC1_9SPHN</name>
<dbReference type="InterPro" id="IPR036388">
    <property type="entry name" value="WH-like_DNA-bd_sf"/>
</dbReference>
<dbReference type="PATRIC" id="fig|1420583.3.peg.4353"/>
<dbReference type="Pfam" id="PF09339">
    <property type="entry name" value="HTH_IclR"/>
    <property type="match status" value="1"/>
</dbReference>
<dbReference type="GO" id="GO:0003677">
    <property type="term" value="F:DNA binding"/>
    <property type="evidence" value="ECO:0007669"/>
    <property type="project" value="InterPro"/>
</dbReference>
<dbReference type="InterPro" id="IPR005471">
    <property type="entry name" value="Tscrpt_reg_IclR_N"/>
</dbReference>
<dbReference type="EMBL" id="JACT01000008">
    <property type="protein sequence ID" value="KMS51771.1"/>
    <property type="molecule type" value="Genomic_DNA"/>
</dbReference>
<dbReference type="Proteomes" id="UP000052232">
    <property type="component" value="Unassembled WGS sequence"/>
</dbReference>
<gene>
    <name evidence="2" type="ORF">V473_22735</name>
</gene>
<dbReference type="AlphaFoldDB" id="A0A0J7XIC1"/>
<dbReference type="Gene3D" id="1.10.10.10">
    <property type="entry name" value="Winged helix-like DNA-binding domain superfamily/Winged helix DNA-binding domain"/>
    <property type="match status" value="1"/>
</dbReference>
<evidence type="ECO:0000313" key="2">
    <source>
        <dbReference type="EMBL" id="KMS51771.1"/>
    </source>
</evidence>
<dbReference type="STRING" id="1420583.V473_22735"/>
<reference evidence="2 3" key="1">
    <citation type="journal article" date="2015" name="G3 (Bethesda)">
        <title>Insights into Ongoing Evolution of the Hexachlorocyclohexane Catabolic Pathway from Comparative Genomics of Ten Sphingomonadaceae Strains.</title>
        <authorList>
            <person name="Pearce S.L."/>
            <person name="Oakeshott J.G."/>
            <person name="Pandey G."/>
        </authorList>
    </citation>
    <scope>NUCLEOTIDE SEQUENCE [LARGE SCALE GENOMIC DNA]</scope>
    <source>
        <strain evidence="2 3">LL01</strain>
    </source>
</reference>
<evidence type="ECO:0000313" key="3">
    <source>
        <dbReference type="Proteomes" id="UP000052232"/>
    </source>
</evidence>
<feature type="domain" description="HTH iclR-type" evidence="1">
    <location>
        <begin position="15"/>
        <end position="57"/>
    </location>
</feature>
<sequence>MGATGDTADPNFMQSLARGLEVLRAFEGQPSLSMAEAARISGLNRPSTGRCLLALLQKS</sequence>
<comment type="caution">
    <text evidence="2">The sequence shown here is derived from an EMBL/GenBank/DDBJ whole genome shotgun (WGS) entry which is preliminary data.</text>
</comment>
<accession>A0A0J7XIC1</accession>